<dbReference type="GO" id="GO:0016812">
    <property type="term" value="F:hydrolase activity, acting on carbon-nitrogen (but not peptide) bonds, in cyclic amides"/>
    <property type="evidence" value="ECO:0007669"/>
    <property type="project" value="TreeGrafter"/>
</dbReference>
<evidence type="ECO:0000259" key="2">
    <source>
        <dbReference type="Pfam" id="PF01979"/>
    </source>
</evidence>
<dbReference type="SUPFAM" id="SSF51338">
    <property type="entry name" value="Composite domain of metallo-dependent hydrolases"/>
    <property type="match status" value="1"/>
</dbReference>
<dbReference type="RefSeq" id="WP_039845807.1">
    <property type="nucleotide sequence ID" value="NZ_CP006877.1"/>
</dbReference>
<sequence length="451" mass="47578">MDIVIRNGALITGDGKAFHKRATVYVKDGRIADIQIGNAGTSDEIAARTIIDATGCIVIPGIINAHAHGCICGPSMPSGSPPLSADDIAYFRNRHLLQGTTTLLNVCGLAMADEVYSGGEIHHQMDIRVSTAHTLKNIQAALAVDGRGLSVPHLSATIDEMLASGAVALGEVGGGQTLGGGAQDYRFIPEAVLRETGVEVTPATARRLKDAVLGRFLDQAGGMSDPMLEDELEHAGLSTHVTTERIREIITRSVMPSVALSLDGFDEIAEEAERVGYSAIFHNAAPSAKRLSAVVEKHPNARIVAGHSNHPSFLPDEAVSIALDLRSKGAVIDVSTLDCISTQWRNDAANLDALIDVGCVDTISTDFAGGHWDGILEAIHRMVRKEQLSAQAAVALATGNVAAVFPQMAGDRGLIEKGKRADLAVVDHVNLSRVRHVVIDGRVAVRNGVPV</sequence>
<organism evidence="3 4">
    <name type="scientific">Rhizobium gallicum bv. gallicum R602sp</name>
    <dbReference type="NCBI Taxonomy" id="1041138"/>
    <lineage>
        <taxon>Bacteria</taxon>
        <taxon>Pseudomonadati</taxon>
        <taxon>Pseudomonadota</taxon>
        <taxon>Alphaproteobacteria</taxon>
        <taxon>Hyphomicrobiales</taxon>
        <taxon>Rhizobiaceae</taxon>
        <taxon>Rhizobium/Agrobacterium group</taxon>
        <taxon>Rhizobium</taxon>
    </lineage>
</organism>
<evidence type="ECO:0000313" key="4">
    <source>
        <dbReference type="Proteomes" id="UP000031368"/>
    </source>
</evidence>
<protein>
    <submittedName>
        <fullName evidence="3">Metallo-dependent hydrolase family protein</fullName>
    </submittedName>
</protein>
<feature type="domain" description="Amidohydrolase-related" evidence="2">
    <location>
        <begin position="258"/>
        <end position="443"/>
    </location>
</feature>
<dbReference type="PANTHER" id="PTHR11647">
    <property type="entry name" value="HYDRANTOINASE/DIHYDROPYRIMIDINASE FAMILY MEMBER"/>
    <property type="match status" value="1"/>
</dbReference>
<dbReference type="EMBL" id="CP006877">
    <property type="protein sequence ID" value="AJD42411.1"/>
    <property type="molecule type" value="Genomic_DNA"/>
</dbReference>
<reference evidence="3 4" key="1">
    <citation type="submission" date="2013-11" db="EMBL/GenBank/DDBJ databases">
        <title>Complete genome sequence of Rhizobium gallicum bv. gallicum R602.</title>
        <authorList>
            <person name="Bustos P."/>
            <person name="Santamaria R.I."/>
            <person name="Lozano L."/>
            <person name="Acosta J.L."/>
            <person name="Ormeno-Orrillo E."/>
            <person name="Rogel M.A."/>
            <person name="Romero D."/>
            <person name="Cevallos M.A."/>
            <person name="Martinez-Romero E."/>
            <person name="Gonzalez V."/>
        </authorList>
    </citation>
    <scope>NUCLEOTIDE SEQUENCE [LARGE SCALE GENOMIC DNA]</scope>
    <source>
        <strain evidence="3 4">R602</strain>
    </source>
</reference>
<dbReference type="PANTHER" id="PTHR11647:SF1">
    <property type="entry name" value="COLLAPSIN RESPONSE MEDIATOR PROTEIN"/>
    <property type="match status" value="1"/>
</dbReference>
<dbReference type="KEGG" id="rga:RGR602_CH03094"/>
<dbReference type="InterPro" id="IPR011059">
    <property type="entry name" value="Metal-dep_hydrolase_composite"/>
</dbReference>
<dbReference type="GO" id="GO:0005829">
    <property type="term" value="C:cytosol"/>
    <property type="evidence" value="ECO:0007669"/>
    <property type="project" value="TreeGrafter"/>
</dbReference>
<dbReference type="HOGENOM" id="CLU_626827_0_0_5"/>
<dbReference type="Proteomes" id="UP000031368">
    <property type="component" value="Chromosome"/>
</dbReference>
<gene>
    <name evidence="3" type="ORF">RGR602_CH03094</name>
</gene>
<dbReference type="InterPro" id="IPR032466">
    <property type="entry name" value="Metal_Hydrolase"/>
</dbReference>
<proteinExistence type="predicted"/>
<keyword evidence="4" id="KW-1185">Reference proteome</keyword>
<dbReference type="InterPro" id="IPR050378">
    <property type="entry name" value="Metallo-dep_Hydrolases_sf"/>
</dbReference>
<comment type="cofactor">
    <cofactor evidence="1">
        <name>Zn(2+)</name>
        <dbReference type="ChEBI" id="CHEBI:29105"/>
    </cofactor>
</comment>
<dbReference type="Gene3D" id="2.30.40.10">
    <property type="entry name" value="Urease, subunit C, domain 1"/>
    <property type="match status" value="2"/>
</dbReference>
<keyword evidence="3" id="KW-0378">Hydrolase</keyword>
<dbReference type="Pfam" id="PF01979">
    <property type="entry name" value="Amidohydro_1"/>
    <property type="match status" value="1"/>
</dbReference>
<evidence type="ECO:0000256" key="1">
    <source>
        <dbReference type="ARBA" id="ARBA00001947"/>
    </source>
</evidence>
<evidence type="ECO:0000313" key="3">
    <source>
        <dbReference type="EMBL" id="AJD42411.1"/>
    </source>
</evidence>
<name>A0A0B4X5I9_9HYPH</name>
<dbReference type="InterPro" id="IPR006680">
    <property type="entry name" value="Amidohydro-rel"/>
</dbReference>
<dbReference type="SUPFAM" id="SSF51556">
    <property type="entry name" value="Metallo-dependent hydrolases"/>
    <property type="match status" value="1"/>
</dbReference>
<accession>A0A0B4X5I9</accession>
<dbReference type="AlphaFoldDB" id="A0A0B4X5I9"/>